<geneLocation type="mitochondrion" evidence="6"/>
<dbReference type="Proteomes" id="UP000039324">
    <property type="component" value="Unassembled WGS sequence"/>
</dbReference>
<dbReference type="AlphaFoldDB" id="A0A0G4IWP9"/>
<dbReference type="InterPro" id="IPR013520">
    <property type="entry name" value="Ribonucl_H"/>
</dbReference>
<keyword evidence="1" id="KW-0540">Nuclease</keyword>
<evidence type="ECO:0000256" key="1">
    <source>
        <dbReference type="ARBA" id="ARBA00022722"/>
    </source>
</evidence>
<keyword evidence="7" id="KW-1185">Reference proteome</keyword>
<dbReference type="OMA" id="CRELTHI"/>
<accession>A0A0G4IWP9</accession>
<dbReference type="STRING" id="37360.A0A0G4IWP9"/>
<keyword evidence="2" id="KW-0378">Hydrolase</keyword>
<dbReference type="OrthoDB" id="448399at2759"/>
<organism evidence="5 7">
    <name type="scientific">Plasmodiophora brassicae</name>
    <name type="common">Clubroot disease agent</name>
    <dbReference type="NCBI Taxonomy" id="37360"/>
    <lineage>
        <taxon>Eukaryota</taxon>
        <taxon>Sar</taxon>
        <taxon>Rhizaria</taxon>
        <taxon>Endomyxa</taxon>
        <taxon>Phytomyxea</taxon>
        <taxon>Plasmodiophorida</taxon>
        <taxon>Plasmodiophoridae</taxon>
        <taxon>Plasmodiophora</taxon>
    </lineage>
</organism>
<gene>
    <name evidence="5" type="ORF">PBRA_007249</name>
    <name evidence="6" type="ORF">PLBR_LOCUS3203</name>
</gene>
<dbReference type="EMBL" id="CDSF01000091">
    <property type="protein sequence ID" value="CEO99516.1"/>
    <property type="molecule type" value="Genomic_DNA"/>
</dbReference>
<name>A0A0G4IWP9_PLABS</name>
<dbReference type="Pfam" id="PF00929">
    <property type="entry name" value="RNase_T"/>
    <property type="match status" value="1"/>
</dbReference>
<dbReference type="PANTHER" id="PTHR23044">
    <property type="entry name" value="3'-5' EXONUCLEASE ERI1-RELATED"/>
    <property type="match status" value="1"/>
</dbReference>
<sequence>MANPGKRAARYVLILDFEATCGPNVPNSEQEVIEFPIVVVDTLERRIVSEFRSFVRPLLHPILDGFCTDLTGITQDQVSGDSVPTLQEILPRAAEFVESFIARDRNAFIVTCGDWDLRTQLPSQAARECLEVPPCLRRYVNLKRDFAKLYQRKRLQCFKSMMMSLGLTIQGRHHSGIDDCRNMARIVLRMLDDGHVFRYKQ</sequence>
<dbReference type="InterPro" id="IPR012337">
    <property type="entry name" value="RNaseH-like_sf"/>
</dbReference>
<dbReference type="Proteomes" id="UP000290189">
    <property type="component" value="Unassembled WGS sequence"/>
</dbReference>
<protein>
    <recommendedName>
        <fullName evidence="4">Exonuclease domain-containing protein</fullName>
    </recommendedName>
</protein>
<dbReference type="PANTHER" id="PTHR23044:SF61">
    <property type="entry name" value="3'-5' EXORIBONUCLEASE 1-RELATED"/>
    <property type="match status" value="1"/>
</dbReference>
<evidence type="ECO:0000259" key="4">
    <source>
        <dbReference type="SMART" id="SM00479"/>
    </source>
</evidence>
<keyword evidence="3" id="KW-0269">Exonuclease</keyword>
<dbReference type="InterPro" id="IPR051274">
    <property type="entry name" value="3-5_Exoribonuclease"/>
</dbReference>
<dbReference type="EMBL" id="OVEO01000005">
    <property type="protein sequence ID" value="SPQ95988.1"/>
    <property type="molecule type" value="Genomic_DNA"/>
</dbReference>
<evidence type="ECO:0000313" key="8">
    <source>
        <dbReference type="Proteomes" id="UP000290189"/>
    </source>
</evidence>
<dbReference type="GO" id="GO:0003676">
    <property type="term" value="F:nucleic acid binding"/>
    <property type="evidence" value="ECO:0007669"/>
    <property type="project" value="InterPro"/>
</dbReference>
<dbReference type="SMART" id="SM00479">
    <property type="entry name" value="EXOIII"/>
    <property type="match status" value="1"/>
</dbReference>
<evidence type="ECO:0000313" key="5">
    <source>
        <dbReference type="EMBL" id="CEO99516.1"/>
    </source>
</evidence>
<reference evidence="5 7" key="1">
    <citation type="submission" date="2015-02" db="EMBL/GenBank/DDBJ databases">
        <authorList>
            <person name="Chooi Y.-H."/>
        </authorList>
    </citation>
    <scope>NUCLEOTIDE SEQUENCE [LARGE SCALE GENOMIC DNA]</scope>
    <source>
        <strain evidence="5">E3</strain>
    </source>
</reference>
<dbReference type="CDD" id="cd06133">
    <property type="entry name" value="ERI-1_3'hExo_like"/>
    <property type="match status" value="1"/>
</dbReference>
<proteinExistence type="predicted"/>
<dbReference type="InterPro" id="IPR036397">
    <property type="entry name" value="RNaseH_sf"/>
</dbReference>
<evidence type="ECO:0000313" key="6">
    <source>
        <dbReference type="EMBL" id="SPQ95988.1"/>
    </source>
</evidence>
<evidence type="ECO:0000313" key="7">
    <source>
        <dbReference type="Proteomes" id="UP000039324"/>
    </source>
</evidence>
<reference evidence="6 8" key="2">
    <citation type="submission" date="2018-03" db="EMBL/GenBank/DDBJ databases">
        <authorList>
            <person name="Fogelqvist J."/>
        </authorList>
    </citation>
    <scope>NUCLEOTIDE SEQUENCE [LARGE SCALE GENOMIC DNA]</scope>
</reference>
<dbReference type="InterPro" id="IPR047201">
    <property type="entry name" value="ERI-1_3'hExo-like"/>
</dbReference>
<dbReference type="GO" id="GO:0000175">
    <property type="term" value="F:3'-5'-RNA exonuclease activity"/>
    <property type="evidence" value="ECO:0007669"/>
    <property type="project" value="InterPro"/>
</dbReference>
<dbReference type="SUPFAM" id="SSF53098">
    <property type="entry name" value="Ribonuclease H-like"/>
    <property type="match status" value="1"/>
</dbReference>
<evidence type="ECO:0000256" key="2">
    <source>
        <dbReference type="ARBA" id="ARBA00022801"/>
    </source>
</evidence>
<evidence type="ECO:0000256" key="3">
    <source>
        <dbReference type="ARBA" id="ARBA00022839"/>
    </source>
</evidence>
<dbReference type="Gene3D" id="3.30.420.10">
    <property type="entry name" value="Ribonuclease H-like superfamily/Ribonuclease H"/>
    <property type="match status" value="1"/>
</dbReference>
<keyword evidence="6" id="KW-0496">Mitochondrion</keyword>
<feature type="domain" description="Exonuclease" evidence="4">
    <location>
        <begin position="11"/>
        <end position="196"/>
    </location>
</feature>